<name>A0ABV2C076_9GAMM</name>
<feature type="non-terminal residue" evidence="1">
    <location>
        <position position="1"/>
    </location>
</feature>
<protein>
    <submittedName>
        <fullName evidence="1">DUF5992 family protein</fullName>
    </submittedName>
</protein>
<evidence type="ECO:0000313" key="1">
    <source>
        <dbReference type="EMBL" id="MET1257581.1"/>
    </source>
</evidence>
<organism evidence="1 2">
    <name type="scientific">Aliikangiella maris</name>
    <dbReference type="NCBI Taxonomy" id="3162458"/>
    <lineage>
        <taxon>Bacteria</taxon>
        <taxon>Pseudomonadati</taxon>
        <taxon>Pseudomonadota</taxon>
        <taxon>Gammaproteobacteria</taxon>
        <taxon>Oceanospirillales</taxon>
        <taxon>Pleioneaceae</taxon>
        <taxon>Aliikangiella</taxon>
    </lineage>
</organism>
<accession>A0ABV2C076</accession>
<reference evidence="1 2" key="1">
    <citation type="submission" date="2024-06" db="EMBL/GenBank/DDBJ databases">
        <authorList>
            <person name="Li F."/>
        </authorList>
    </citation>
    <scope>NUCLEOTIDE SEQUENCE [LARGE SCALE GENOMIC DNA]</scope>
    <source>
        <strain evidence="1 2">GXAS 311</strain>
    </source>
</reference>
<dbReference type="EMBL" id="JBEVCJ010000114">
    <property type="protein sequence ID" value="MET1257581.1"/>
    <property type="molecule type" value="Genomic_DNA"/>
</dbReference>
<gene>
    <name evidence="1" type="ORF">ABVT43_20790</name>
</gene>
<sequence length="124" mass="13386">GVIIKEVIMRIILLSFLIFISIHVKAGDFLTAAVPTGIDIVQAGNTGFMIYGQFGNKGCTTSNSVFVKLEHPQYAQIYSTALAAFMAGKKIQAYTHGCEAVGWYSNASITYNVLGPSGSLYLRN</sequence>
<dbReference type="RefSeq" id="WP_353898164.1">
    <property type="nucleotide sequence ID" value="NZ_JBEVCJ010000114.1"/>
</dbReference>
<evidence type="ECO:0000313" key="2">
    <source>
        <dbReference type="Proteomes" id="UP001548189"/>
    </source>
</evidence>
<proteinExistence type="predicted"/>
<comment type="caution">
    <text evidence="1">The sequence shown here is derived from an EMBL/GenBank/DDBJ whole genome shotgun (WGS) entry which is preliminary data.</text>
</comment>
<dbReference type="InterPro" id="IPR046034">
    <property type="entry name" value="DUF5992"/>
</dbReference>
<keyword evidence="2" id="KW-1185">Reference proteome</keyword>
<dbReference type="Pfam" id="PF19454">
    <property type="entry name" value="DUF5992"/>
    <property type="match status" value="1"/>
</dbReference>
<dbReference type="Proteomes" id="UP001548189">
    <property type="component" value="Unassembled WGS sequence"/>
</dbReference>